<dbReference type="InterPro" id="IPR050266">
    <property type="entry name" value="AB_hydrolase_sf"/>
</dbReference>
<gene>
    <name evidence="2" type="ORF">GCM10011520_04700</name>
</gene>
<evidence type="ECO:0000313" key="2">
    <source>
        <dbReference type="EMBL" id="GGE67082.1"/>
    </source>
</evidence>
<sequence length="297" mass="33163">MWQPSAPVKAQNIPLPHLNLAAQCWGAEDKPLILALHGWLDNSNSFAPLAEKLMDDYRVLAIDWPGHGLSEHRPGHYPLHWVDYLYDLELLLDSLTVDEPVILLGHSLGGIVASAYAAAFPERVAKLLLIEAFAPLYEAVEQVKPRLRKSFTAHKRMLCSKRRQVVYDSVESAIRARVQLTGLAEPWSRLLVTRNMQIDAQGARWRSDPRLRLDSPMRLCFEQVASLMQGIAIPSLLITGEQGFPGLVQSLPQARAWYSDLQIVQLQGDHHLHMGNASEVAQTLAGFLHGRKSNPGD</sequence>
<dbReference type="SUPFAM" id="SSF53474">
    <property type="entry name" value="alpha/beta-Hydrolases"/>
    <property type="match status" value="1"/>
</dbReference>
<accession>A0ABQ1SZN0</accession>
<organism evidence="2 3">
    <name type="scientific">Shewanella carassii</name>
    <dbReference type="NCBI Taxonomy" id="1987584"/>
    <lineage>
        <taxon>Bacteria</taxon>
        <taxon>Pseudomonadati</taxon>
        <taxon>Pseudomonadota</taxon>
        <taxon>Gammaproteobacteria</taxon>
        <taxon>Alteromonadales</taxon>
        <taxon>Shewanellaceae</taxon>
        <taxon>Shewanella</taxon>
    </lineage>
</organism>
<dbReference type="EMBL" id="BMKO01000001">
    <property type="protein sequence ID" value="GGE67082.1"/>
    <property type="molecule type" value="Genomic_DNA"/>
</dbReference>
<protein>
    <submittedName>
        <fullName evidence="2">Alpha/beta hydrolase</fullName>
    </submittedName>
</protein>
<reference evidence="3" key="1">
    <citation type="journal article" date="2019" name="Int. J. Syst. Evol. Microbiol.">
        <title>The Global Catalogue of Microorganisms (GCM) 10K type strain sequencing project: providing services to taxonomists for standard genome sequencing and annotation.</title>
        <authorList>
            <consortium name="The Broad Institute Genomics Platform"/>
            <consortium name="The Broad Institute Genome Sequencing Center for Infectious Disease"/>
            <person name="Wu L."/>
            <person name="Ma J."/>
        </authorList>
    </citation>
    <scope>NUCLEOTIDE SEQUENCE [LARGE SCALE GENOMIC DNA]</scope>
    <source>
        <strain evidence="3">CGMCC 1.16033</strain>
    </source>
</reference>
<dbReference type="InterPro" id="IPR029058">
    <property type="entry name" value="AB_hydrolase_fold"/>
</dbReference>
<dbReference type="Gene3D" id="3.40.50.1820">
    <property type="entry name" value="alpha/beta hydrolase"/>
    <property type="match status" value="1"/>
</dbReference>
<keyword evidence="2" id="KW-0378">Hydrolase</keyword>
<comment type="caution">
    <text evidence="2">The sequence shown here is derived from an EMBL/GenBank/DDBJ whole genome shotgun (WGS) entry which is preliminary data.</text>
</comment>
<dbReference type="GO" id="GO:0016787">
    <property type="term" value="F:hydrolase activity"/>
    <property type="evidence" value="ECO:0007669"/>
    <property type="project" value="UniProtKB-KW"/>
</dbReference>
<dbReference type="PANTHER" id="PTHR43798">
    <property type="entry name" value="MONOACYLGLYCEROL LIPASE"/>
    <property type="match status" value="1"/>
</dbReference>
<feature type="domain" description="AB hydrolase-1" evidence="1">
    <location>
        <begin position="31"/>
        <end position="148"/>
    </location>
</feature>
<evidence type="ECO:0000259" key="1">
    <source>
        <dbReference type="Pfam" id="PF00561"/>
    </source>
</evidence>
<name>A0ABQ1SZN0_9GAMM</name>
<proteinExistence type="predicted"/>
<evidence type="ECO:0000313" key="3">
    <source>
        <dbReference type="Proteomes" id="UP000606498"/>
    </source>
</evidence>
<keyword evidence="3" id="KW-1185">Reference proteome</keyword>
<dbReference type="PRINTS" id="PR00111">
    <property type="entry name" value="ABHYDROLASE"/>
</dbReference>
<dbReference type="Proteomes" id="UP000606498">
    <property type="component" value="Unassembled WGS sequence"/>
</dbReference>
<dbReference type="RefSeq" id="WP_100142671.1">
    <property type="nucleotide sequence ID" value="NZ_BMKO01000001.1"/>
</dbReference>
<dbReference type="InterPro" id="IPR000073">
    <property type="entry name" value="AB_hydrolase_1"/>
</dbReference>
<dbReference type="Pfam" id="PF00561">
    <property type="entry name" value="Abhydrolase_1"/>
    <property type="match status" value="1"/>
</dbReference>
<dbReference type="PANTHER" id="PTHR43798:SF33">
    <property type="entry name" value="HYDROLASE, PUTATIVE (AFU_ORTHOLOGUE AFUA_2G14860)-RELATED"/>
    <property type="match status" value="1"/>
</dbReference>